<dbReference type="InterPro" id="IPR021403">
    <property type="entry name" value="DUF3043"/>
</dbReference>
<evidence type="ECO:0008006" key="5">
    <source>
        <dbReference type="Google" id="ProtNLM"/>
    </source>
</evidence>
<evidence type="ECO:0000313" key="3">
    <source>
        <dbReference type="EMBL" id="AIC92105.1"/>
    </source>
</evidence>
<dbReference type="OrthoDB" id="5194448at2"/>
<dbReference type="Pfam" id="PF11241">
    <property type="entry name" value="DUF3043"/>
    <property type="match status" value="1"/>
</dbReference>
<proteinExistence type="predicted"/>
<keyword evidence="2" id="KW-1133">Transmembrane helix</keyword>
<evidence type="ECO:0000313" key="4">
    <source>
        <dbReference type="Proteomes" id="UP000028569"/>
    </source>
</evidence>
<evidence type="ECO:0000256" key="2">
    <source>
        <dbReference type="SAM" id="Phobius"/>
    </source>
</evidence>
<dbReference type="HOGENOM" id="CLU_091328_1_1_11"/>
<dbReference type="RefSeq" id="WP_033490351.1">
    <property type="nucleotide sequence ID" value="NZ_CP006018.1"/>
</dbReference>
<dbReference type="EMBL" id="CP006018">
    <property type="protein sequence ID" value="AIC92105.1"/>
    <property type="molecule type" value="Genomic_DNA"/>
</dbReference>
<dbReference type="KEGG" id="bii:BINDI_0835"/>
<feature type="region of interest" description="Disordered" evidence="1">
    <location>
        <begin position="1"/>
        <end position="60"/>
    </location>
</feature>
<accession>A0A087VUI1</accession>
<reference evidence="3 4" key="1">
    <citation type="journal article" date="2014" name="Appl. Environ. Microbiol.">
        <title>Genomic encyclopedia of type strains of the genus Bifidobacterium.</title>
        <authorList>
            <person name="Milani C."/>
            <person name="Lugli G.A."/>
            <person name="Duranti S."/>
            <person name="Turroni F."/>
            <person name="Bottacini F."/>
            <person name="Mangifesta M."/>
            <person name="Sanchez B."/>
            <person name="Viappiani A."/>
            <person name="Mancabelli L."/>
            <person name="Taminiau B."/>
            <person name="Delcenserie V."/>
            <person name="Barrangou R."/>
            <person name="Margolles A."/>
            <person name="van Sinderen D."/>
            <person name="Ventura M."/>
        </authorList>
    </citation>
    <scope>NUCLEOTIDE SEQUENCE [LARGE SCALE GENOMIC DNA]</scope>
    <source>
        <strain evidence="3 4">LMG 11587</strain>
    </source>
</reference>
<dbReference type="AlphaFoldDB" id="A0A087VUI1"/>
<keyword evidence="2" id="KW-0472">Membrane</keyword>
<dbReference type="Proteomes" id="UP000028569">
    <property type="component" value="Chromosome"/>
</dbReference>
<organism evidence="3 4">
    <name type="scientific">Bifidobacterium [indicum] DSM 20214 = LMG 11587</name>
    <dbReference type="NCBI Taxonomy" id="1341694"/>
    <lineage>
        <taxon>Bacteria</taxon>
        <taxon>Bacillati</taxon>
        <taxon>Actinomycetota</taxon>
        <taxon>Actinomycetes</taxon>
        <taxon>Bifidobacteriales</taxon>
        <taxon>Bifidobacteriaceae</taxon>
        <taxon>Bifidobacterium</taxon>
    </lineage>
</organism>
<name>A0A087VUI1_9BIFI</name>
<evidence type="ECO:0000256" key="1">
    <source>
        <dbReference type="SAM" id="MobiDB-lite"/>
    </source>
</evidence>
<protein>
    <recommendedName>
        <fullName evidence="5">Integral membrane protein</fullName>
    </recommendedName>
</protein>
<feature type="compositionally biased region" description="Basic and acidic residues" evidence="1">
    <location>
        <begin position="7"/>
        <end position="28"/>
    </location>
</feature>
<keyword evidence="2" id="KW-0812">Transmembrane</keyword>
<feature type="transmembrane region" description="Helical" evidence="2">
    <location>
        <begin position="138"/>
        <end position="161"/>
    </location>
</feature>
<sequence>MTWNPFKGKDKKVQDQESDTKEIQDRTGGKGRPTPKRKVAEAQTLRPLVPKDRKASRKAAKARIRAREDAQYEAMRTGDVAHMPKSERLPWRIYIRDYVDARFNLLEWTFPAIIVMLVGMFASMFATSVVDPVTANSIYMMLIVVVYAFIIVGIIDTWLMWRRLKVKLIEKFGERSVAKGSRSASYAWQRAMMVRRWRVPKPTSPKRGNWPK</sequence>
<gene>
    <name evidence="3" type="ORF">BINDI_0835</name>
</gene>
<feature type="transmembrane region" description="Helical" evidence="2">
    <location>
        <begin position="105"/>
        <end position="126"/>
    </location>
</feature>
<keyword evidence="4" id="KW-1185">Reference proteome</keyword>